<evidence type="ECO:0000256" key="1">
    <source>
        <dbReference type="ARBA" id="ARBA00010641"/>
    </source>
</evidence>
<dbReference type="GO" id="GO:0016987">
    <property type="term" value="F:sigma factor activity"/>
    <property type="evidence" value="ECO:0007669"/>
    <property type="project" value="UniProtKB-KW"/>
</dbReference>
<dbReference type="InterPro" id="IPR013325">
    <property type="entry name" value="RNA_pol_sigma_r2"/>
</dbReference>
<dbReference type="InterPro" id="IPR036388">
    <property type="entry name" value="WH-like_DNA-bd_sf"/>
</dbReference>
<dbReference type="Pfam" id="PF08281">
    <property type="entry name" value="Sigma70_r4_2"/>
    <property type="match status" value="1"/>
</dbReference>
<dbReference type="Gene3D" id="1.10.1740.10">
    <property type="match status" value="1"/>
</dbReference>
<protein>
    <submittedName>
        <fullName evidence="8">RNA polymerase sigma factor</fullName>
    </submittedName>
</protein>
<dbReference type="Pfam" id="PF04542">
    <property type="entry name" value="Sigma70_r2"/>
    <property type="match status" value="1"/>
</dbReference>
<dbReference type="InterPro" id="IPR013324">
    <property type="entry name" value="RNA_pol_sigma_r3/r4-like"/>
</dbReference>
<dbReference type="GO" id="GO:0006352">
    <property type="term" value="P:DNA-templated transcription initiation"/>
    <property type="evidence" value="ECO:0007669"/>
    <property type="project" value="InterPro"/>
</dbReference>
<dbReference type="SUPFAM" id="SSF88946">
    <property type="entry name" value="Sigma2 domain of RNA polymerase sigma factors"/>
    <property type="match status" value="1"/>
</dbReference>
<dbReference type="PANTHER" id="PTHR43133">
    <property type="entry name" value="RNA POLYMERASE ECF-TYPE SIGMA FACTO"/>
    <property type="match status" value="1"/>
</dbReference>
<keyword evidence="9" id="KW-1185">Reference proteome</keyword>
<dbReference type="Proteomes" id="UP000261905">
    <property type="component" value="Unassembled WGS sequence"/>
</dbReference>
<organism evidence="8 9">
    <name type="scientific">Paenibacillus paeoniae</name>
    <dbReference type="NCBI Taxonomy" id="2292705"/>
    <lineage>
        <taxon>Bacteria</taxon>
        <taxon>Bacillati</taxon>
        <taxon>Bacillota</taxon>
        <taxon>Bacilli</taxon>
        <taxon>Bacillales</taxon>
        <taxon>Paenibacillaceae</taxon>
        <taxon>Paenibacillus</taxon>
    </lineage>
</organism>
<accession>A0A371P5U3</accession>
<dbReference type="EMBL" id="QUBQ01000006">
    <property type="protein sequence ID" value="REK71301.1"/>
    <property type="molecule type" value="Genomic_DNA"/>
</dbReference>
<reference evidence="8 9" key="1">
    <citation type="submission" date="2018-08" db="EMBL/GenBank/DDBJ databases">
        <title>Paenibacillus sp. M4BSY-1, whole genome shotgun sequence.</title>
        <authorList>
            <person name="Tuo L."/>
        </authorList>
    </citation>
    <scope>NUCLEOTIDE SEQUENCE [LARGE SCALE GENOMIC DNA]</scope>
    <source>
        <strain evidence="8 9">M4BSY-1</strain>
    </source>
</reference>
<dbReference type="Gene3D" id="1.10.10.10">
    <property type="entry name" value="Winged helix-like DNA-binding domain superfamily/Winged helix DNA-binding domain"/>
    <property type="match status" value="1"/>
</dbReference>
<dbReference type="PANTHER" id="PTHR43133:SF52">
    <property type="entry name" value="ECF RNA POLYMERASE SIGMA FACTOR SIGL"/>
    <property type="match status" value="1"/>
</dbReference>
<evidence type="ECO:0000256" key="5">
    <source>
        <dbReference type="ARBA" id="ARBA00023163"/>
    </source>
</evidence>
<evidence type="ECO:0000259" key="6">
    <source>
        <dbReference type="Pfam" id="PF04542"/>
    </source>
</evidence>
<feature type="domain" description="RNA polymerase sigma factor 70 region 4 type 2" evidence="7">
    <location>
        <begin position="110"/>
        <end position="160"/>
    </location>
</feature>
<gene>
    <name evidence="8" type="ORF">DX130_22965</name>
</gene>
<evidence type="ECO:0000313" key="9">
    <source>
        <dbReference type="Proteomes" id="UP000261905"/>
    </source>
</evidence>
<sequence length="168" mass="20078">MGKRGDELQQFSDVYQQYSAPVHRFLLSLTRDEALAEELTQETLYRAFLHIDRFKGQASLYGWLCQIAKNLYFNEYKKNKRRADEYAWDEIESGDDFTIRMLQKEQAIFVHRILHALPEPYKEVFTLKVFGELKFREIASLFGKTESWAKMTYYRAKERIVTEMEAHQ</sequence>
<comment type="similarity">
    <text evidence="1">Belongs to the sigma-70 factor family. ECF subfamily.</text>
</comment>
<dbReference type="NCBIfam" id="TIGR02937">
    <property type="entry name" value="sigma70-ECF"/>
    <property type="match status" value="1"/>
</dbReference>
<evidence type="ECO:0000259" key="7">
    <source>
        <dbReference type="Pfam" id="PF08281"/>
    </source>
</evidence>
<dbReference type="AlphaFoldDB" id="A0A371P5U3"/>
<feature type="domain" description="RNA polymerase sigma-70 region 2" evidence="6">
    <location>
        <begin position="15"/>
        <end position="82"/>
    </location>
</feature>
<evidence type="ECO:0000256" key="4">
    <source>
        <dbReference type="ARBA" id="ARBA00023125"/>
    </source>
</evidence>
<dbReference type="InterPro" id="IPR007627">
    <property type="entry name" value="RNA_pol_sigma70_r2"/>
</dbReference>
<keyword evidence="4" id="KW-0238">DNA-binding</keyword>
<evidence type="ECO:0000256" key="2">
    <source>
        <dbReference type="ARBA" id="ARBA00023015"/>
    </source>
</evidence>
<dbReference type="InterPro" id="IPR013249">
    <property type="entry name" value="RNA_pol_sigma70_r4_t2"/>
</dbReference>
<evidence type="ECO:0000313" key="8">
    <source>
        <dbReference type="EMBL" id="REK71301.1"/>
    </source>
</evidence>
<keyword evidence="3" id="KW-0731">Sigma factor</keyword>
<dbReference type="RefSeq" id="WP_116049366.1">
    <property type="nucleotide sequence ID" value="NZ_QUBQ01000006.1"/>
</dbReference>
<dbReference type="InterPro" id="IPR039425">
    <property type="entry name" value="RNA_pol_sigma-70-like"/>
</dbReference>
<evidence type="ECO:0000256" key="3">
    <source>
        <dbReference type="ARBA" id="ARBA00023082"/>
    </source>
</evidence>
<dbReference type="GO" id="GO:0003677">
    <property type="term" value="F:DNA binding"/>
    <property type="evidence" value="ECO:0007669"/>
    <property type="project" value="UniProtKB-KW"/>
</dbReference>
<dbReference type="SUPFAM" id="SSF88659">
    <property type="entry name" value="Sigma3 and sigma4 domains of RNA polymerase sigma factors"/>
    <property type="match status" value="1"/>
</dbReference>
<keyword evidence="2" id="KW-0805">Transcription regulation</keyword>
<name>A0A371P5U3_9BACL</name>
<comment type="caution">
    <text evidence="8">The sequence shown here is derived from an EMBL/GenBank/DDBJ whole genome shotgun (WGS) entry which is preliminary data.</text>
</comment>
<dbReference type="OrthoDB" id="9795666at2"/>
<keyword evidence="5" id="KW-0804">Transcription</keyword>
<dbReference type="InterPro" id="IPR014284">
    <property type="entry name" value="RNA_pol_sigma-70_dom"/>
</dbReference>
<proteinExistence type="inferred from homology"/>